<evidence type="ECO:0008006" key="3">
    <source>
        <dbReference type="Google" id="ProtNLM"/>
    </source>
</evidence>
<dbReference type="PANTHER" id="PTHR21206">
    <property type="entry name" value="SLD5 PROTEIN"/>
    <property type="match status" value="1"/>
</dbReference>
<accession>A0A098VUX6</accession>
<evidence type="ECO:0000313" key="2">
    <source>
        <dbReference type="Proteomes" id="UP000029725"/>
    </source>
</evidence>
<dbReference type="GeneID" id="25258392"/>
<dbReference type="InterPro" id="IPR036224">
    <property type="entry name" value="GINS_bundle-like_dom_sf"/>
</dbReference>
<dbReference type="HOGENOM" id="CLU_1195127_0_0_1"/>
<dbReference type="AlphaFoldDB" id="A0A098VUX6"/>
<organism evidence="1 2">
    <name type="scientific">Mitosporidium daphniae</name>
    <dbReference type="NCBI Taxonomy" id="1485682"/>
    <lineage>
        <taxon>Eukaryota</taxon>
        <taxon>Fungi</taxon>
        <taxon>Fungi incertae sedis</taxon>
        <taxon>Microsporidia</taxon>
        <taxon>Mitosporidium</taxon>
    </lineage>
</organism>
<dbReference type="GO" id="GO:0006261">
    <property type="term" value="P:DNA-templated DNA replication"/>
    <property type="evidence" value="ECO:0007669"/>
    <property type="project" value="InterPro"/>
</dbReference>
<dbReference type="OrthoDB" id="338231at2759"/>
<comment type="caution">
    <text evidence="1">The sequence shown here is derived from an EMBL/GenBank/DDBJ whole genome shotgun (WGS) entry which is preliminary data.</text>
</comment>
<dbReference type="EMBL" id="JMKJ01000044">
    <property type="protein sequence ID" value="KGG52745.1"/>
    <property type="molecule type" value="Genomic_DNA"/>
</dbReference>
<dbReference type="Proteomes" id="UP000029725">
    <property type="component" value="Unassembled WGS sequence"/>
</dbReference>
<keyword evidence="2" id="KW-1185">Reference proteome</keyword>
<dbReference type="SUPFAM" id="SSF158573">
    <property type="entry name" value="GINS helical bundle-like"/>
    <property type="match status" value="1"/>
</dbReference>
<dbReference type="GO" id="GO:0000727">
    <property type="term" value="P:double-strand break repair via break-induced replication"/>
    <property type="evidence" value="ECO:0007669"/>
    <property type="project" value="TreeGrafter"/>
</dbReference>
<name>A0A098VUX6_9MICR</name>
<proteinExistence type="predicted"/>
<gene>
    <name evidence="1" type="ORF">DI09_13p340</name>
</gene>
<dbReference type="Gene3D" id="1.20.58.1030">
    <property type="match status" value="1"/>
</dbReference>
<protein>
    <recommendedName>
        <fullName evidence="3">DNA replication complex GINS protein SLD5</fullName>
    </recommendedName>
</protein>
<evidence type="ECO:0000313" key="1">
    <source>
        <dbReference type="EMBL" id="KGG52745.1"/>
    </source>
</evidence>
<reference evidence="1 2" key="1">
    <citation type="submission" date="2014-04" db="EMBL/GenBank/DDBJ databases">
        <title>A new species of microsporidia sheds light on the evolution of extreme parasitism.</title>
        <authorList>
            <person name="Haag K.L."/>
            <person name="James T.Y."/>
            <person name="Larsson R."/>
            <person name="Schaer T.M."/>
            <person name="Refardt D."/>
            <person name="Pombert J.-F."/>
            <person name="Ebert D."/>
        </authorList>
    </citation>
    <scope>NUCLEOTIDE SEQUENCE [LARGE SCALE GENOMIC DNA]</scope>
    <source>
        <strain evidence="1 2">UGP3</strain>
        <tissue evidence="1">Spores</tissue>
    </source>
</reference>
<sequence>MDQIGISDSHCDALVSQPEQDELPAQTHSLLEALENALFNERSSPLILPPFTPLLEEIKEAIEFQERSFESVENFSSNIEAYMNTIKLMDLERVKYLSRSYIEIRIAKLNVQLYNITPSKSESCLMPHEKIHLENIRKSTDKFLIEKLYSHFPEPIKKRLISDDCQVIDNGLVSGSMPQINGHVTCLILEDIGEYMIDPILMLSVSCKKGDIFRMPFKSALQLVLKSSARLI</sequence>
<dbReference type="GO" id="GO:0000811">
    <property type="term" value="C:GINS complex"/>
    <property type="evidence" value="ECO:0007669"/>
    <property type="project" value="TreeGrafter"/>
</dbReference>
<dbReference type="RefSeq" id="XP_013239172.1">
    <property type="nucleotide sequence ID" value="XM_013383718.1"/>
</dbReference>
<dbReference type="VEuPathDB" id="MicrosporidiaDB:DI09_13p340"/>
<dbReference type="InterPro" id="IPR008591">
    <property type="entry name" value="GINS_Sld5"/>
</dbReference>
<dbReference type="PANTHER" id="PTHR21206:SF0">
    <property type="entry name" value="DNA REPLICATION COMPLEX GINS PROTEIN SLD5"/>
    <property type="match status" value="1"/>
</dbReference>